<evidence type="ECO:0000256" key="1">
    <source>
        <dbReference type="SAM" id="MobiDB-lite"/>
    </source>
</evidence>
<dbReference type="AlphaFoldDB" id="S7RUG1"/>
<reference evidence="2 3" key="1">
    <citation type="journal article" date="2012" name="Science">
        <title>The Paleozoic origin of enzymatic lignin decomposition reconstructed from 31 fungal genomes.</title>
        <authorList>
            <person name="Floudas D."/>
            <person name="Binder M."/>
            <person name="Riley R."/>
            <person name="Barry K."/>
            <person name="Blanchette R.A."/>
            <person name="Henrissat B."/>
            <person name="Martinez A.T."/>
            <person name="Otillar R."/>
            <person name="Spatafora J.W."/>
            <person name="Yadav J.S."/>
            <person name="Aerts A."/>
            <person name="Benoit I."/>
            <person name="Boyd A."/>
            <person name="Carlson A."/>
            <person name="Copeland A."/>
            <person name="Coutinho P.M."/>
            <person name="de Vries R.P."/>
            <person name="Ferreira P."/>
            <person name="Findley K."/>
            <person name="Foster B."/>
            <person name="Gaskell J."/>
            <person name="Glotzer D."/>
            <person name="Gorecki P."/>
            <person name="Heitman J."/>
            <person name="Hesse C."/>
            <person name="Hori C."/>
            <person name="Igarashi K."/>
            <person name="Jurgens J.A."/>
            <person name="Kallen N."/>
            <person name="Kersten P."/>
            <person name="Kohler A."/>
            <person name="Kuees U."/>
            <person name="Kumar T.K.A."/>
            <person name="Kuo A."/>
            <person name="LaButti K."/>
            <person name="Larrondo L.F."/>
            <person name="Lindquist E."/>
            <person name="Ling A."/>
            <person name="Lombard V."/>
            <person name="Lucas S."/>
            <person name="Lundell T."/>
            <person name="Martin R."/>
            <person name="McLaughlin D.J."/>
            <person name="Morgenstern I."/>
            <person name="Morin E."/>
            <person name="Murat C."/>
            <person name="Nagy L.G."/>
            <person name="Nolan M."/>
            <person name="Ohm R.A."/>
            <person name="Patyshakuliyeva A."/>
            <person name="Rokas A."/>
            <person name="Ruiz-Duenas F.J."/>
            <person name="Sabat G."/>
            <person name="Salamov A."/>
            <person name="Samejima M."/>
            <person name="Schmutz J."/>
            <person name="Slot J.C."/>
            <person name="St John F."/>
            <person name="Stenlid J."/>
            <person name="Sun H."/>
            <person name="Sun S."/>
            <person name="Syed K."/>
            <person name="Tsang A."/>
            <person name="Wiebenga A."/>
            <person name="Young D."/>
            <person name="Pisabarro A."/>
            <person name="Eastwood D.C."/>
            <person name="Martin F."/>
            <person name="Cullen D."/>
            <person name="Grigoriev I.V."/>
            <person name="Hibbett D.S."/>
        </authorList>
    </citation>
    <scope>NUCLEOTIDE SEQUENCE [LARGE SCALE GENOMIC DNA]</scope>
    <source>
        <strain evidence="2 3">ATCC 11539</strain>
    </source>
</reference>
<evidence type="ECO:0000313" key="2">
    <source>
        <dbReference type="EMBL" id="EPQ56839.1"/>
    </source>
</evidence>
<proteinExistence type="predicted"/>
<dbReference type="EMBL" id="KB469299">
    <property type="protein sequence ID" value="EPQ56839.1"/>
    <property type="molecule type" value="Genomic_DNA"/>
</dbReference>
<feature type="region of interest" description="Disordered" evidence="1">
    <location>
        <begin position="199"/>
        <end position="226"/>
    </location>
</feature>
<organism evidence="2 3">
    <name type="scientific">Gloeophyllum trabeum (strain ATCC 11539 / FP-39264 / Madison 617)</name>
    <name type="common">Brown rot fungus</name>
    <dbReference type="NCBI Taxonomy" id="670483"/>
    <lineage>
        <taxon>Eukaryota</taxon>
        <taxon>Fungi</taxon>
        <taxon>Dikarya</taxon>
        <taxon>Basidiomycota</taxon>
        <taxon>Agaricomycotina</taxon>
        <taxon>Agaricomycetes</taxon>
        <taxon>Gloeophyllales</taxon>
        <taxon>Gloeophyllaceae</taxon>
        <taxon>Gloeophyllum</taxon>
    </lineage>
</organism>
<protein>
    <submittedName>
        <fullName evidence="2">Uncharacterized protein</fullName>
    </submittedName>
</protein>
<keyword evidence="3" id="KW-1185">Reference proteome</keyword>
<evidence type="ECO:0000313" key="3">
    <source>
        <dbReference type="Proteomes" id="UP000030669"/>
    </source>
</evidence>
<dbReference type="HOGENOM" id="CLU_1224882_0_0_1"/>
<feature type="compositionally biased region" description="Polar residues" evidence="1">
    <location>
        <begin position="206"/>
        <end position="226"/>
    </location>
</feature>
<dbReference type="KEGG" id="gtr:GLOTRDRAFT_92061"/>
<dbReference type="RefSeq" id="XP_007864040.1">
    <property type="nucleotide sequence ID" value="XM_007865849.1"/>
</dbReference>
<gene>
    <name evidence="2" type="ORF">GLOTRDRAFT_92061</name>
</gene>
<accession>S7RUG1</accession>
<dbReference type="GeneID" id="19309356"/>
<dbReference type="Proteomes" id="UP000030669">
    <property type="component" value="Unassembled WGS sequence"/>
</dbReference>
<name>S7RUG1_GLOTA</name>
<sequence>METHPIGSARLRRHTGLGLTSQYCGASGRDLRQVWERQRLLSGISACLSRLVNASLAHTAILKATQKNNAGTHGTNALPDKGAVLSCVSKRLRNGVLLSLEGMWQGGALWQRTQRSAGGYKDVRRTDDDPHLASPIAAMHQRYANLAGDPHIITVVREDYKPPTGVCREHCQVDSVGYSPTERVVKLVWHHLATERMEKDAPQGVRNPQHTYALPPQNSQMTGTLQ</sequence>